<sequence>MGAQASKNSNNVPNSGLRSKLFSPSKAKPQPTNPPVEKKQKSHNTFRAAVKTVKTVCSTLKLTRTRKRKRSRDNSLQRHLSLSSLSTHSSLSIQDSLSLTSSSGDIIISHDNNHYYDNKSSSTNFKGQDLPLLHALSILRKRTPAERKEIKRLVDKILESGGCGRFARDGKYDDLVRQVLIYGDHMAGKEKKGRRGFRRKYAKIGEVKEWSEEARRWEMKKFAGVAYYAFKILEGQAFESTESVPHYLQRTYESYNHDGSVVPKLPITLLSTYTPDGRELRAKIERYLPQLFNIKNWKHIAPLMWCIQPKASINPSMHYNGKPNDEDESLKPKIIVIQVPGGDYLLYRYFPFGNEEWEEFMKGIAGQGEGLSGEIRFANAVFEKGVEVCMTVAEAGWLVGLGGYGQVYGYRVAEVTWRTPGEDPFEAYYYQARAKAQLSLEYGSLSGGEGDEYDVDEDVEFVLVSDETKKEIMHRFKTRSEELMKGLVRGGGDLYKSSALPVEKRRKIKEVKLIGYYNQSTYLGVAGRVVESN</sequence>
<proteinExistence type="predicted"/>
<dbReference type="AlphaFoldDB" id="A0AAV9XAI4"/>
<feature type="compositionally biased region" description="Polar residues" evidence="1">
    <location>
        <begin position="1"/>
        <end position="17"/>
    </location>
</feature>
<dbReference type="EMBL" id="JAVHJO010000010">
    <property type="protein sequence ID" value="KAK6535570.1"/>
    <property type="molecule type" value="Genomic_DNA"/>
</dbReference>
<reference evidence="2 3" key="1">
    <citation type="submission" date="2019-10" db="EMBL/GenBank/DDBJ databases">
        <authorList>
            <person name="Palmer J.M."/>
        </authorList>
    </citation>
    <scope>NUCLEOTIDE SEQUENCE [LARGE SCALE GENOMIC DNA]</scope>
    <source>
        <strain evidence="2 3">TWF694</strain>
    </source>
</reference>
<comment type="caution">
    <text evidence="2">The sequence shown here is derived from an EMBL/GenBank/DDBJ whole genome shotgun (WGS) entry which is preliminary data.</text>
</comment>
<protein>
    <submittedName>
        <fullName evidence="2">Uncharacterized protein</fullName>
    </submittedName>
</protein>
<feature type="region of interest" description="Disordered" evidence="1">
    <location>
        <begin position="1"/>
        <end position="44"/>
    </location>
</feature>
<organism evidence="2 3">
    <name type="scientific">Orbilia ellipsospora</name>
    <dbReference type="NCBI Taxonomy" id="2528407"/>
    <lineage>
        <taxon>Eukaryota</taxon>
        <taxon>Fungi</taxon>
        <taxon>Dikarya</taxon>
        <taxon>Ascomycota</taxon>
        <taxon>Pezizomycotina</taxon>
        <taxon>Orbiliomycetes</taxon>
        <taxon>Orbiliales</taxon>
        <taxon>Orbiliaceae</taxon>
        <taxon>Orbilia</taxon>
    </lineage>
</organism>
<gene>
    <name evidence="2" type="ORF">TWF694_002024</name>
</gene>
<evidence type="ECO:0000313" key="3">
    <source>
        <dbReference type="Proteomes" id="UP001365542"/>
    </source>
</evidence>
<evidence type="ECO:0000313" key="2">
    <source>
        <dbReference type="EMBL" id="KAK6535570.1"/>
    </source>
</evidence>
<keyword evidence="3" id="KW-1185">Reference proteome</keyword>
<evidence type="ECO:0000256" key="1">
    <source>
        <dbReference type="SAM" id="MobiDB-lite"/>
    </source>
</evidence>
<name>A0AAV9XAI4_9PEZI</name>
<accession>A0AAV9XAI4</accession>
<dbReference type="Proteomes" id="UP001365542">
    <property type="component" value="Unassembled WGS sequence"/>
</dbReference>